<keyword evidence="2" id="KW-1185">Reference proteome</keyword>
<proteinExistence type="predicted"/>
<evidence type="ECO:0000313" key="1">
    <source>
        <dbReference type="EMBL" id="MBB4925571.1"/>
    </source>
</evidence>
<dbReference type="EMBL" id="JACHJV010000001">
    <property type="protein sequence ID" value="MBB4925571.1"/>
    <property type="molecule type" value="Genomic_DNA"/>
</dbReference>
<sequence length="63" mass="6821">MRRQFAESVNELTEALTERGVELAPLGDGFRLTETGTVLIVLRPLLPAEITQLAKVIRGTASA</sequence>
<gene>
    <name evidence="1" type="ORF">FHR34_004564</name>
</gene>
<accession>A0A7W7R632</accession>
<organism evidence="1 2">
    <name type="scientific">Kitasatospora kifunensis</name>
    <name type="common">Streptomyces kifunensis</name>
    <dbReference type="NCBI Taxonomy" id="58351"/>
    <lineage>
        <taxon>Bacteria</taxon>
        <taxon>Bacillati</taxon>
        <taxon>Actinomycetota</taxon>
        <taxon>Actinomycetes</taxon>
        <taxon>Kitasatosporales</taxon>
        <taxon>Streptomycetaceae</taxon>
        <taxon>Kitasatospora</taxon>
    </lineage>
</organism>
<dbReference type="AlphaFoldDB" id="A0A7W7R632"/>
<comment type="caution">
    <text evidence="1">The sequence shown here is derived from an EMBL/GenBank/DDBJ whole genome shotgun (WGS) entry which is preliminary data.</text>
</comment>
<dbReference type="RefSeq" id="WP_184937869.1">
    <property type="nucleotide sequence ID" value="NZ_JACHJV010000001.1"/>
</dbReference>
<evidence type="ECO:0000313" key="2">
    <source>
        <dbReference type="Proteomes" id="UP000540506"/>
    </source>
</evidence>
<reference evidence="1 2" key="1">
    <citation type="submission" date="2020-08" db="EMBL/GenBank/DDBJ databases">
        <title>Sequencing the genomes of 1000 actinobacteria strains.</title>
        <authorList>
            <person name="Klenk H.-P."/>
        </authorList>
    </citation>
    <scope>NUCLEOTIDE SEQUENCE [LARGE SCALE GENOMIC DNA]</scope>
    <source>
        <strain evidence="1 2">DSM 41654</strain>
    </source>
</reference>
<dbReference type="Proteomes" id="UP000540506">
    <property type="component" value="Unassembled WGS sequence"/>
</dbReference>
<name>A0A7W7R632_KITKI</name>
<protein>
    <submittedName>
        <fullName evidence="1">Uncharacterized protein</fullName>
    </submittedName>
</protein>